<evidence type="ECO:0000256" key="1">
    <source>
        <dbReference type="SAM" id="MobiDB-lite"/>
    </source>
</evidence>
<proteinExistence type="predicted"/>
<protein>
    <recommendedName>
        <fullName evidence="5">DUF4124 domain-containing protein</fullName>
    </recommendedName>
</protein>
<sequence>MSRRRPKSFTHWVIGVVGTLITALVIYQLRIYIAEHRLERDLSRIEHQLQHNLTPRIPAPRELSPKEIAAQQEAARRQAEIDRRLAADQAKAAAEPQRKEGAWSKYFTPTQRCQIPESQRMVEVCQANEAKRRARFEAEWADGERI</sequence>
<keyword evidence="2" id="KW-0812">Transmembrane</keyword>
<organism evidence="3 4">
    <name type="scientific">Pseudomonas songnenensis</name>
    <dbReference type="NCBI Taxonomy" id="1176259"/>
    <lineage>
        <taxon>Bacteria</taxon>
        <taxon>Pseudomonadati</taxon>
        <taxon>Pseudomonadota</taxon>
        <taxon>Gammaproteobacteria</taxon>
        <taxon>Pseudomonadales</taxon>
        <taxon>Pseudomonadaceae</taxon>
        <taxon>Pseudomonas</taxon>
    </lineage>
</organism>
<feature type="region of interest" description="Disordered" evidence="1">
    <location>
        <begin position="68"/>
        <end position="105"/>
    </location>
</feature>
<reference evidence="3 4" key="1">
    <citation type="submission" date="2018-10" db="EMBL/GenBank/DDBJ databases">
        <title>Pseudomonas songnenensis NEAU-ST5-5(T) genome.</title>
        <authorList>
            <person name="Pengp J."/>
            <person name="Liu Z.-P."/>
        </authorList>
    </citation>
    <scope>NUCLEOTIDE SEQUENCE [LARGE SCALE GENOMIC DNA]</scope>
    <source>
        <strain evidence="3 4">NEAU-ST5-5</strain>
    </source>
</reference>
<evidence type="ECO:0008006" key="5">
    <source>
        <dbReference type="Google" id="ProtNLM"/>
    </source>
</evidence>
<feature type="transmembrane region" description="Helical" evidence="2">
    <location>
        <begin position="12"/>
        <end position="33"/>
    </location>
</feature>
<dbReference type="EMBL" id="RFFN01000002">
    <property type="protein sequence ID" value="RMH98180.1"/>
    <property type="molecule type" value="Genomic_DNA"/>
</dbReference>
<keyword evidence="4" id="KW-1185">Reference proteome</keyword>
<keyword evidence="2" id="KW-1133">Transmembrane helix</keyword>
<evidence type="ECO:0000256" key="2">
    <source>
        <dbReference type="SAM" id="Phobius"/>
    </source>
</evidence>
<feature type="compositionally biased region" description="Basic and acidic residues" evidence="1">
    <location>
        <begin position="74"/>
        <end position="86"/>
    </location>
</feature>
<gene>
    <name evidence="3" type="ORF">EA798_07170</name>
</gene>
<keyword evidence="2" id="KW-0472">Membrane</keyword>
<evidence type="ECO:0000313" key="3">
    <source>
        <dbReference type="EMBL" id="RMH98180.1"/>
    </source>
</evidence>
<accession>A0ABX9UYS3</accession>
<name>A0ABX9UYS3_9PSED</name>
<evidence type="ECO:0000313" key="4">
    <source>
        <dbReference type="Proteomes" id="UP000279228"/>
    </source>
</evidence>
<comment type="caution">
    <text evidence="3">The sequence shown here is derived from an EMBL/GenBank/DDBJ whole genome shotgun (WGS) entry which is preliminary data.</text>
</comment>
<dbReference type="Proteomes" id="UP000279228">
    <property type="component" value="Unassembled WGS sequence"/>
</dbReference>